<protein>
    <submittedName>
        <fullName evidence="2">Uncharacterized protein</fullName>
    </submittedName>
</protein>
<dbReference type="PROSITE" id="PS51257">
    <property type="entry name" value="PROKAR_LIPOPROTEIN"/>
    <property type="match status" value="1"/>
</dbReference>
<keyword evidence="3" id="KW-1185">Reference proteome</keyword>
<keyword evidence="1" id="KW-0732">Signal</keyword>
<dbReference type="Proteomes" id="UP000288012">
    <property type="component" value="Unassembled WGS sequence"/>
</dbReference>
<comment type="caution">
    <text evidence="2">The sequence shown here is derived from an EMBL/GenBank/DDBJ whole genome shotgun (WGS) entry which is preliminary data.</text>
</comment>
<evidence type="ECO:0000313" key="3">
    <source>
        <dbReference type="Proteomes" id="UP000288012"/>
    </source>
</evidence>
<feature type="signal peptide" evidence="1">
    <location>
        <begin position="1"/>
        <end position="21"/>
    </location>
</feature>
<proteinExistence type="predicted"/>
<dbReference type="RefSeq" id="WP_127111155.1">
    <property type="nucleotide sequence ID" value="NZ_RZGR01000008.1"/>
</dbReference>
<dbReference type="AlphaFoldDB" id="A0A3S0XTR4"/>
<reference evidence="2 3" key="1">
    <citation type="submission" date="2018-12" db="EMBL/GenBank/DDBJ databases">
        <title>Legionella sp,whole genome shotgun sequence.</title>
        <authorList>
            <person name="Wu H."/>
        </authorList>
    </citation>
    <scope>NUCLEOTIDE SEQUENCE [LARGE SCALE GENOMIC DNA]</scope>
    <source>
        <strain evidence="3">km714</strain>
    </source>
</reference>
<feature type="chain" id="PRO_5018791026" evidence="1">
    <location>
        <begin position="22"/>
        <end position="280"/>
    </location>
</feature>
<evidence type="ECO:0000313" key="2">
    <source>
        <dbReference type="EMBL" id="RUQ89208.1"/>
    </source>
</evidence>
<evidence type="ECO:0000256" key="1">
    <source>
        <dbReference type="SAM" id="SignalP"/>
    </source>
</evidence>
<dbReference type="EMBL" id="RZGR01000008">
    <property type="protein sequence ID" value="RUQ89208.1"/>
    <property type="molecule type" value="Genomic_DNA"/>
</dbReference>
<organism evidence="2 3">
    <name type="scientific">Legionella septentrionalis</name>
    <dbReference type="NCBI Taxonomy" id="2498109"/>
    <lineage>
        <taxon>Bacteria</taxon>
        <taxon>Pseudomonadati</taxon>
        <taxon>Pseudomonadota</taxon>
        <taxon>Gammaproteobacteria</taxon>
        <taxon>Legionellales</taxon>
        <taxon>Legionellaceae</taxon>
        <taxon>Legionella</taxon>
    </lineage>
</organism>
<sequence>MNTLKIGIICLSLSYACNLYAAEKWPEILLYKDKPVDSLCLFEGNEEAEGEVSLAKCGLHAEAARKKTGENPDLIQQGYAGYDYTWEVEDADTQGYSYYKPFAMTGNAAVVLTRNNSGGTGQFSSLILVARNADRLKITAFAGGDRCNNGITDMKLEQDAQGNSYLVYGVNLTAFDFLDLANDNPYHLEAYADLDACAACCKASAIMQRSLDENFAKEKLLYVDLSSYAANAEEASSDIKYQACFDSLFNEYVKKNNSRLNPQALAQFTQRFNTQCVSKK</sequence>
<gene>
    <name evidence="2" type="ORF">EKM59_03780</name>
</gene>
<name>A0A3S0XTR4_9GAMM</name>
<accession>A0A3S0XTR4</accession>